<dbReference type="EMBL" id="LBWE01000009">
    <property type="protein sequence ID" value="KKR01257.1"/>
    <property type="molecule type" value="Genomic_DNA"/>
</dbReference>
<comment type="caution">
    <text evidence="3">The sequence shown here is derived from an EMBL/GenBank/DDBJ whole genome shotgun (WGS) entry which is preliminary data.</text>
</comment>
<accession>A0A837HQ09</accession>
<dbReference type="Gene3D" id="2.60.40.420">
    <property type="entry name" value="Cupredoxins - blue copper proteins"/>
    <property type="match status" value="1"/>
</dbReference>
<keyword evidence="1" id="KW-0479">Metal-binding</keyword>
<gene>
    <name evidence="3" type="ORF">UT27_C0009G0031</name>
</gene>
<dbReference type="Pfam" id="PF13473">
    <property type="entry name" value="Cupredoxin_1"/>
    <property type="match status" value="1"/>
</dbReference>
<feature type="domain" description="EfeO-type cupredoxin-like" evidence="2">
    <location>
        <begin position="61"/>
        <end position="148"/>
    </location>
</feature>
<organism evidence="3 4">
    <name type="scientific">Candidatus Nomurabacteria bacterium GW2011_GWD2_39_12</name>
    <dbReference type="NCBI Taxonomy" id="1618759"/>
    <lineage>
        <taxon>Bacteria</taxon>
        <taxon>Candidatus Nomuraibacteriota</taxon>
    </lineage>
</organism>
<evidence type="ECO:0000259" key="2">
    <source>
        <dbReference type="Pfam" id="PF13473"/>
    </source>
</evidence>
<dbReference type="InterPro" id="IPR028096">
    <property type="entry name" value="EfeO_Cupredoxin"/>
</dbReference>
<evidence type="ECO:0000313" key="4">
    <source>
        <dbReference type="Proteomes" id="UP000033998"/>
    </source>
</evidence>
<dbReference type="PROSITE" id="PS00079">
    <property type="entry name" value="MULTICOPPER_OXIDASE1"/>
    <property type="match status" value="1"/>
</dbReference>
<evidence type="ECO:0000256" key="1">
    <source>
        <dbReference type="ARBA" id="ARBA00022723"/>
    </source>
</evidence>
<name>A0A837HQ09_9BACT</name>
<evidence type="ECO:0000313" key="3">
    <source>
        <dbReference type="EMBL" id="KKR01257.1"/>
    </source>
</evidence>
<dbReference type="InterPro" id="IPR008972">
    <property type="entry name" value="Cupredoxin"/>
</dbReference>
<reference evidence="3 4" key="1">
    <citation type="journal article" date="2015" name="Nature">
        <title>rRNA introns, odd ribosomes, and small enigmatic genomes across a large radiation of phyla.</title>
        <authorList>
            <person name="Brown C.T."/>
            <person name="Hug L.A."/>
            <person name="Thomas B.C."/>
            <person name="Sharon I."/>
            <person name="Castelle C.J."/>
            <person name="Singh A."/>
            <person name="Wilkins M.J."/>
            <person name="Williams K.H."/>
            <person name="Banfield J.F."/>
        </authorList>
    </citation>
    <scope>NUCLEOTIDE SEQUENCE [LARGE SCALE GENOMIC DNA]</scope>
</reference>
<dbReference type="SUPFAM" id="SSF49503">
    <property type="entry name" value="Cupredoxins"/>
    <property type="match status" value="1"/>
</dbReference>
<sequence>MKKIYIVISVLVILILSFLIVRPDKDIETSENNINDAGVISNEMPALGDEGNNVEEMLVVKEFTISGKNFSFAPSTIKVEKGTRVKITFQNSAGFHDFVVEGYSVATKQTQSPATEVLEFTADKMGTFEYYCSVGTHRAMGMKGMLIVE</sequence>
<protein>
    <submittedName>
        <fullName evidence="3">Plastocyanin</fullName>
    </submittedName>
</protein>
<dbReference type="InterPro" id="IPR033138">
    <property type="entry name" value="Cu_oxidase_CS"/>
</dbReference>
<dbReference type="GO" id="GO:0046872">
    <property type="term" value="F:metal ion binding"/>
    <property type="evidence" value="ECO:0007669"/>
    <property type="project" value="UniProtKB-KW"/>
</dbReference>
<proteinExistence type="predicted"/>
<dbReference type="Proteomes" id="UP000033998">
    <property type="component" value="Unassembled WGS sequence"/>
</dbReference>
<dbReference type="AlphaFoldDB" id="A0A837HQ09"/>